<evidence type="ECO:0000313" key="2">
    <source>
        <dbReference type="Proteomes" id="UP001372338"/>
    </source>
</evidence>
<organism evidence="1 2">
    <name type="scientific">Crotalaria pallida</name>
    <name type="common">Smooth rattlebox</name>
    <name type="synonym">Crotalaria striata</name>
    <dbReference type="NCBI Taxonomy" id="3830"/>
    <lineage>
        <taxon>Eukaryota</taxon>
        <taxon>Viridiplantae</taxon>
        <taxon>Streptophyta</taxon>
        <taxon>Embryophyta</taxon>
        <taxon>Tracheophyta</taxon>
        <taxon>Spermatophyta</taxon>
        <taxon>Magnoliopsida</taxon>
        <taxon>eudicotyledons</taxon>
        <taxon>Gunneridae</taxon>
        <taxon>Pentapetalae</taxon>
        <taxon>rosids</taxon>
        <taxon>fabids</taxon>
        <taxon>Fabales</taxon>
        <taxon>Fabaceae</taxon>
        <taxon>Papilionoideae</taxon>
        <taxon>50 kb inversion clade</taxon>
        <taxon>genistoids sensu lato</taxon>
        <taxon>core genistoids</taxon>
        <taxon>Crotalarieae</taxon>
        <taxon>Crotalaria</taxon>
    </lineage>
</organism>
<dbReference type="Gene3D" id="1.10.340.30">
    <property type="entry name" value="Hypothetical protein, domain 2"/>
    <property type="match status" value="1"/>
</dbReference>
<dbReference type="GO" id="GO:0005634">
    <property type="term" value="C:nucleus"/>
    <property type="evidence" value="ECO:0007669"/>
    <property type="project" value="TreeGrafter"/>
</dbReference>
<dbReference type="GO" id="GO:0006285">
    <property type="term" value="P:base-excision repair, AP site formation"/>
    <property type="evidence" value="ECO:0007669"/>
    <property type="project" value="TreeGrafter"/>
</dbReference>
<evidence type="ECO:0008006" key="3">
    <source>
        <dbReference type="Google" id="ProtNLM"/>
    </source>
</evidence>
<dbReference type="PANTHER" id="PTHR10242">
    <property type="entry name" value="8-OXOGUANINE DNA GLYCOSYLASE"/>
    <property type="match status" value="1"/>
</dbReference>
<proteinExistence type="predicted"/>
<protein>
    <recommendedName>
        <fullName evidence="3">HhH-GPD domain-containing protein</fullName>
    </recommendedName>
</protein>
<reference evidence="1 2" key="1">
    <citation type="submission" date="2024-01" db="EMBL/GenBank/DDBJ databases">
        <title>The genomes of 5 underutilized Papilionoideae crops provide insights into root nodulation and disease resistanc.</title>
        <authorList>
            <person name="Yuan L."/>
        </authorList>
    </citation>
    <scope>NUCLEOTIDE SEQUENCE [LARGE SCALE GENOMIC DNA]</scope>
    <source>
        <strain evidence="1">ZHUSHIDOU_FW_LH</strain>
        <tissue evidence="1">Leaf</tissue>
    </source>
</reference>
<keyword evidence="2" id="KW-1185">Reference proteome</keyword>
<dbReference type="EMBL" id="JAYWIO010000008">
    <property type="protein sequence ID" value="KAK7246074.1"/>
    <property type="molecule type" value="Genomic_DNA"/>
</dbReference>
<dbReference type="InterPro" id="IPR052054">
    <property type="entry name" value="Oxidative_DNA_repair_enzyme"/>
</dbReference>
<dbReference type="PANTHER" id="PTHR10242:SF4">
    <property type="entry name" value="OS07G0657600 PROTEIN"/>
    <property type="match status" value="1"/>
</dbReference>
<evidence type="ECO:0000313" key="1">
    <source>
        <dbReference type="EMBL" id="KAK7246074.1"/>
    </source>
</evidence>
<dbReference type="SUPFAM" id="SSF48150">
    <property type="entry name" value="DNA-glycosylase"/>
    <property type="match status" value="1"/>
</dbReference>
<sequence length="461" mass="52386">MEDIVKKYRCNHNCDDDDDEKDPQRNRSVWLDLELQLPLGFQLEKAVCSHGLFMMPPNSWDPLSTTFTRPLRLQLHHHHPSSSSSFLVSVSQRVSSLSVRVHRTRSLYLEQQHALLAQVSRMLRLSEAEEKAVTEFSNMSGCGCGADRSFCGRVFRSPTLWEDMVKCILLCNCKWSRTLSMSQALCELQLELQNGPPCTVAVSSNPIGETEGFIPNTPAAKVPGRKGSVSSKGSFHKEKLELEGNLEMDNVLASSCQSCQTKEDLGSKDSFQQFPNGEEYFNHVGNFPSPYELANLDKAFLAKRCKLGYRASRIIKLAQAVVEGKIQLGQLEELSKDASLSSYEQLEDQLKQIEGFGPFTVANVLMCMGYYHVIPTDSETIRHLKQVHSSKSTSRTIQRDVEKIYGKYKPYQFLAYWSEIWDFYERRFGKMNEMHHSDYKLMTANNMKSADKGTSKRKKPS</sequence>
<gene>
    <name evidence="1" type="ORF">RIF29_40932</name>
</gene>
<accession>A0AAN9HR23</accession>
<dbReference type="Proteomes" id="UP001372338">
    <property type="component" value="Unassembled WGS sequence"/>
</dbReference>
<dbReference type="GO" id="GO:0034039">
    <property type="term" value="F:8-oxo-7,8-dihydroguanine DNA N-glycosylase activity"/>
    <property type="evidence" value="ECO:0007669"/>
    <property type="project" value="TreeGrafter"/>
</dbReference>
<comment type="caution">
    <text evidence="1">The sequence shown here is derived from an EMBL/GenBank/DDBJ whole genome shotgun (WGS) entry which is preliminary data.</text>
</comment>
<dbReference type="InterPro" id="IPR011257">
    <property type="entry name" value="DNA_glycosylase"/>
</dbReference>
<dbReference type="AlphaFoldDB" id="A0AAN9HR23"/>
<name>A0AAN9HR23_CROPI</name>